<gene>
    <name evidence="1" type="ORF">ACFOMD_02485</name>
</gene>
<protein>
    <submittedName>
        <fullName evidence="1">Uncharacterized protein</fullName>
    </submittedName>
</protein>
<sequence length="678" mass="72271">MALNYTTEEFWRARLPTQKPISATPLAGWETEVPPLDTFVEAPLTQSEAFGEDVDPWNSPLILVSAAGAVGKSTLARQIASQTGAVYVDLAKADPVGGYTLSGGLLKSGVLDAWRADAAALLIDGLDEARLKVTKEGFEAFLKDVAQLCAGRSTPTVLFGRTGAVQDAWLNVASSVPVAVLEIGYYPPEAAVDFAFARLAAAKPDYAFADAGRRAIEALLDGLRKDTTNDGDRFAGYAPVLEAVANRVAVVGNPNALLSQVSRGEQPVTLKTIIEAILEREQAKLHSMVFEDTNLRQSLYQPGEQMERLVARVYGRVPPVIPAMSAKDVQTYSNALETWVPDHPFLDGGRNAASAVFEAVVTAHALQNPNTGGAAAQAELAKGAAANPFLAEFYLGAVEKPFIPPEHVGFVYASLRARLSLGDSASLSIDGVEAAEDSEQLKAEVEINLQRAGEEAMRILQFRTEQTGVLRLGTHVEDVEVVAPLARVEIGGAREAMLVAPVSIQCGNLEVDAERIIAENAPGISEGAIILQADSAEVSLVASVPTLNGNVKLAVNWAGAEAYPWTSFRSNPTKAQDPKVDEGLRRFRKFVIAFRSHSKGALKRYAGKIEHERMTKGTGRAVLDHMLATGILSTDGSMYTLDADALAAVAGSSYVATMASNYPDKTLKFIAEAVNADN</sequence>
<evidence type="ECO:0000313" key="2">
    <source>
        <dbReference type="Proteomes" id="UP001595615"/>
    </source>
</evidence>
<comment type="caution">
    <text evidence="1">The sequence shown here is derived from an EMBL/GenBank/DDBJ whole genome shotgun (WGS) entry which is preliminary data.</text>
</comment>
<dbReference type="SUPFAM" id="SSF52540">
    <property type="entry name" value="P-loop containing nucleoside triphosphate hydrolases"/>
    <property type="match status" value="1"/>
</dbReference>
<dbReference type="Proteomes" id="UP001595615">
    <property type="component" value="Unassembled WGS sequence"/>
</dbReference>
<dbReference type="EMBL" id="JBHRXV010000001">
    <property type="protein sequence ID" value="MFC3711420.1"/>
    <property type="molecule type" value="Genomic_DNA"/>
</dbReference>
<keyword evidence="2" id="KW-1185">Reference proteome</keyword>
<name>A0ABV7X5J8_9SPHN</name>
<organism evidence="1 2">
    <name type="scientific">Sphingoaurantiacus capsulatus</name>
    <dbReference type="NCBI Taxonomy" id="1771310"/>
    <lineage>
        <taxon>Bacteria</taxon>
        <taxon>Pseudomonadati</taxon>
        <taxon>Pseudomonadota</taxon>
        <taxon>Alphaproteobacteria</taxon>
        <taxon>Sphingomonadales</taxon>
        <taxon>Sphingosinicellaceae</taxon>
        <taxon>Sphingoaurantiacus</taxon>
    </lineage>
</organism>
<reference evidence="2" key="1">
    <citation type="journal article" date="2019" name="Int. J. Syst. Evol. Microbiol.">
        <title>The Global Catalogue of Microorganisms (GCM) 10K type strain sequencing project: providing services to taxonomists for standard genome sequencing and annotation.</title>
        <authorList>
            <consortium name="The Broad Institute Genomics Platform"/>
            <consortium name="The Broad Institute Genome Sequencing Center for Infectious Disease"/>
            <person name="Wu L."/>
            <person name="Ma J."/>
        </authorList>
    </citation>
    <scope>NUCLEOTIDE SEQUENCE [LARGE SCALE GENOMIC DNA]</scope>
    <source>
        <strain evidence="2">KCTC 42644</strain>
    </source>
</reference>
<evidence type="ECO:0000313" key="1">
    <source>
        <dbReference type="EMBL" id="MFC3711420.1"/>
    </source>
</evidence>
<proteinExistence type="predicted"/>
<dbReference type="InterPro" id="IPR027417">
    <property type="entry name" value="P-loop_NTPase"/>
</dbReference>
<accession>A0ABV7X5J8</accession>
<dbReference type="RefSeq" id="WP_380856285.1">
    <property type="nucleotide sequence ID" value="NZ_JBHRXV010000001.1"/>
</dbReference>